<evidence type="ECO:0000256" key="1">
    <source>
        <dbReference type="SAM" id="SignalP"/>
    </source>
</evidence>
<evidence type="ECO:0000313" key="3">
    <source>
        <dbReference type="Proteomes" id="UP001611075"/>
    </source>
</evidence>
<feature type="chain" id="PRO_5045577486" evidence="1">
    <location>
        <begin position="29"/>
        <end position="224"/>
    </location>
</feature>
<dbReference type="Proteomes" id="UP001611075">
    <property type="component" value="Unassembled WGS sequence"/>
</dbReference>
<sequence>MPSFGRAAVGLAAVALLGSLVAAAPAAAAPPASLANTVLTTGSAAGTAAAVGDVLQANLKASTTANFYSTAAGTTGVKCAASSFSAKVLTNPAAPGTATESLTAQSFTSCTTNVVGTLGVNSVTVDNLPYSVSVTSAGAVTLTGSIQSTVSLRTLLGNIICVYKANGNVVQGTASNATTSIAFVNQPFTKSSGPGTCFSAAYFSATYSPIRDTTQAGSPIVYVN</sequence>
<comment type="caution">
    <text evidence="2">The sequence shown here is derived from an EMBL/GenBank/DDBJ whole genome shotgun (WGS) entry which is preliminary data.</text>
</comment>
<proteinExistence type="predicted"/>
<organism evidence="2 3">
    <name type="scientific">Micromonospora rubida</name>
    <dbReference type="NCBI Taxonomy" id="2697657"/>
    <lineage>
        <taxon>Bacteria</taxon>
        <taxon>Bacillati</taxon>
        <taxon>Actinomycetota</taxon>
        <taxon>Actinomycetes</taxon>
        <taxon>Micromonosporales</taxon>
        <taxon>Micromonosporaceae</taxon>
        <taxon>Micromonospora</taxon>
    </lineage>
</organism>
<dbReference type="RefSeq" id="WP_396682235.1">
    <property type="nucleotide sequence ID" value="NZ_JBIRPU010000016.1"/>
</dbReference>
<protein>
    <submittedName>
        <fullName evidence="2">Tat pathway signal sequence domain protein</fullName>
    </submittedName>
</protein>
<evidence type="ECO:0000313" key="2">
    <source>
        <dbReference type="EMBL" id="MFI0795227.1"/>
    </source>
</evidence>
<name>A0ABW7SNI6_9ACTN</name>
<gene>
    <name evidence="2" type="ORF">ACH4OY_21480</name>
</gene>
<accession>A0ABW7SNI6</accession>
<feature type="signal peptide" evidence="1">
    <location>
        <begin position="1"/>
        <end position="28"/>
    </location>
</feature>
<reference evidence="2 3" key="1">
    <citation type="submission" date="2024-10" db="EMBL/GenBank/DDBJ databases">
        <title>The Natural Products Discovery Center: Release of the First 8490 Sequenced Strains for Exploring Actinobacteria Biosynthetic Diversity.</title>
        <authorList>
            <person name="Kalkreuter E."/>
            <person name="Kautsar S.A."/>
            <person name="Yang D."/>
            <person name="Bader C.D."/>
            <person name="Teijaro C.N."/>
            <person name="Fluegel L."/>
            <person name="Davis C.M."/>
            <person name="Simpson J.R."/>
            <person name="Lauterbach L."/>
            <person name="Steele A.D."/>
            <person name="Gui C."/>
            <person name="Meng S."/>
            <person name="Li G."/>
            <person name="Viehrig K."/>
            <person name="Ye F."/>
            <person name="Su P."/>
            <person name="Kiefer A.F."/>
            <person name="Nichols A."/>
            <person name="Cepeda A.J."/>
            <person name="Yan W."/>
            <person name="Fan B."/>
            <person name="Jiang Y."/>
            <person name="Adhikari A."/>
            <person name="Zheng C.-J."/>
            <person name="Schuster L."/>
            <person name="Cowan T.M."/>
            <person name="Smanski M.J."/>
            <person name="Chevrette M.G."/>
            <person name="De Carvalho L.P.S."/>
            <person name="Shen B."/>
        </authorList>
    </citation>
    <scope>NUCLEOTIDE SEQUENCE [LARGE SCALE GENOMIC DNA]</scope>
    <source>
        <strain evidence="2 3">NPDC021253</strain>
    </source>
</reference>
<dbReference type="EMBL" id="JBIRPU010000016">
    <property type="protein sequence ID" value="MFI0795227.1"/>
    <property type="molecule type" value="Genomic_DNA"/>
</dbReference>
<keyword evidence="3" id="KW-1185">Reference proteome</keyword>
<keyword evidence="1" id="KW-0732">Signal</keyword>